<evidence type="ECO:0000313" key="6">
    <source>
        <dbReference type="Proteomes" id="UP000297900"/>
    </source>
</evidence>
<dbReference type="InterPro" id="IPR008928">
    <property type="entry name" value="6-hairpin_glycosidase_sf"/>
</dbReference>
<name>A0A4Y8M1S4_9BACL</name>
<sequence length="376" mass="42532">MRDLLLENKAFILDTWDRIAGKVAITSERIKDGMPYTTRNGVYDDWQDSDSWWTNSFWTGILWHMYRETKVETYKEYAQSIEKKLDEVLYGYDRLDHDAGFMWLLTSVMNYELTGDAKARQRAMLAASVLSARGNIAGEYIRAWNGDKQGWAIIDCMMNIPLLFWASEQSKDARFKHVGIMHADKTIREFVRGDGSVNHIVIFDETNGEALEAPGGQGYESGSSWSRGQSWAIYGFAQTYHWTKKPEYLHTAKKIAHYVLSCLPFSGYVPLCDYRQPADSALLDSSAGAIAACGLIEIAKAAPDAEQALYLRSAFLILKALEERCAVWDDSDECILTNGTTAFHPSDYKRAVVENGALIYGDYYFVEAICKLKALL</sequence>
<dbReference type="Pfam" id="PF07470">
    <property type="entry name" value="Glyco_hydro_88"/>
    <property type="match status" value="1"/>
</dbReference>
<dbReference type="PANTHER" id="PTHR36845:SF1">
    <property type="entry name" value="HYDROLASE, PUTATIVE (AFU_ORTHOLOGUE AFUA_7G05090)-RELATED"/>
    <property type="match status" value="1"/>
</dbReference>
<dbReference type="RefSeq" id="WP_135151499.1">
    <property type="nucleotide sequence ID" value="NZ_SOMN01000006.1"/>
</dbReference>
<protein>
    <submittedName>
        <fullName evidence="5">Glycosyl hydrolase family 88</fullName>
    </submittedName>
</protein>
<organism evidence="5 6">
    <name type="scientific">Cohnella luojiensis</name>
    <dbReference type="NCBI Taxonomy" id="652876"/>
    <lineage>
        <taxon>Bacteria</taxon>
        <taxon>Bacillati</taxon>
        <taxon>Bacillota</taxon>
        <taxon>Bacilli</taxon>
        <taxon>Bacillales</taxon>
        <taxon>Paenibacillaceae</taxon>
        <taxon>Cohnella</taxon>
    </lineage>
</organism>
<dbReference type="InterPro" id="IPR010905">
    <property type="entry name" value="Glyco_hydro_88"/>
</dbReference>
<evidence type="ECO:0000256" key="4">
    <source>
        <dbReference type="PIRSR" id="PIRSR610905-2"/>
    </source>
</evidence>
<dbReference type="InterPro" id="IPR012341">
    <property type="entry name" value="6hp_glycosidase-like_sf"/>
</dbReference>
<dbReference type="Gene3D" id="1.50.10.10">
    <property type="match status" value="1"/>
</dbReference>
<feature type="active site" description="Proton donor" evidence="3">
    <location>
        <position position="155"/>
    </location>
</feature>
<evidence type="ECO:0000256" key="1">
    <source>
        <dbReference type="ARBA" id="ARBA00022801"/>
    </source>
</evidence>
<evidence type="ECO:0000256" key="3">
    <source>
        <dbReference type="PIRSR" id="PIRSR610905-1"/>
    </source>
</evidence>
<dbReference type="GO" id="GO:0052757">
    <property type="term" value="F:chondroitin hydrolase activity"/>
    <property type="evidence" value="ECO:0007669"/>
    <property type="project" value="TreeGrafter"/>
</dbReference>
<dbReference type="PANTHER" id="PTHR36845">
    <property type="entry name" value="HYDROLASE, PUTATIVE (AFU_ORTHOLOGUE AFUA_7G05090)-RELATED"/>
    <property type="match status" value="1"/>
</dbReference>
<comment type="similarity">
    <text evidence="2">Belongs to the glycosyl hydrolase 88 family.</text>
</comment>
<feature type="binding site" evidence="4">
    <location>
        <position position="98"/>
    </location>
    <ligand>
        <name>substrate</name>
    </ligand>
</feature>
<keyword evidence="6" id="KW-1185">Reference proteome</keyword>
<keyword evidence="1 5" id="KW-0378">Hydrolase</keyword>
<evidence type="ECO:0000256" key="2">
    <source>
        <dbReference type="ARBA" id="ARBA00038358"/>
    </source>
</evidence>
<dbReference type="GO" id="GO:0000272">
    <property type="term" value="P:polysaccharide catabolic process"/>
    <property type="evidence" value="ECO:0007669"/>
    <property type="project" value="TreeGrafter"/>
</dbReference>
<proteinExistence type="inferred from homology"/>
<dbReference type="InterPro" id="IPR052369">
    <property type="entry name" value="UG_Glycosaminoglycan_Hydrolase"/>
</dbReference>
<feature type="binding site" evidence="4">
    <location>
        <position position="155"/>
    </location>
    <ligand>
        <name>substrate</name>
    </ligand>
</feature>
<reference evidence="5 6" key="1">
    <citation type="submission" date="2019-03" db="EMBL/GenBank/DDBJ databases">
        <title>Cohnella endophytica sp. nov., a novel endophytic bacterium isolated from bark of Sonneratia apetala.</title>
        <authorList>
            <person name="Tuo L."/>
        </authorList>
    </citation>
    <scope>NUCLEOTIDE SEQUENCE [LARGE SCALE GENOMIC DNA]</scope>
    <source>
        <strain evidence="5 6">CCTCC AB 208254</strain>
    </source>
</reference>
<feature type="binding site" evidence="4">
    <location>
        <position position="231"/>
    </location>
    <ligand>
        <name>substrate</name>
    </ligand>
</feature>
<accession>A0A4Y8M1S4</accession>
<feature type="binding site" evidence="4">
    <location>
        <position position="227"/>
    </location>
    <ligand>
        <name>substrate</name>
    </ligand>
</feature>
<gene>
    <name evidence="5" type="ORF">E2980_07300</name>
</gene>
<dbReference type="Proteomes" id="UP000297900">
    <property type="component" value="Unassembled WGS sequence"/>
</dbReference>
<dbReference type="EMBL" id="SOMN01000006">
    <property type="protein sequence ID" value="TFE28625.1"/>
    <property type="molecule type" value="Genomic_DNA"/>
</dbReference>
<dbReference type="OrthoDB" id="428577at2"/>
<comment type="caution">
    <text evidence="5">The sequence shown here is derived from an EMBL/GenBank/DDBJ whole genome shotgun (WGS) entry which is preliminary data.</text>
</comment>
<dbReference type="AlphaFoldDB" id="A0A4Y8M1S4"/>
<dbReference type="SUPFAM" id="SSF48208">
    <property type="entry name" value="Six-hairpin glycosidases"/>
    <property type="match status" value="1"/>
</dbReference>
<evidence type="ECO:0000313" key="5">
    <source>
        <dbReference type="EMBL" id="TFE28625.1"/>
    </source>
</evidence>
<feature type="active site" description="Nucleophile" evidence="3">
    <location>
        <position position="98"/>
    </location>
</feature>